<evidence type="ECO:0000313" key="2">
    <source>
        <dbReference type="EMBL" id="CAB1437661.1"/>
    </source>
</evidence>
<accession>A0A9N7UVT1</accession>
<evidence type="ECO:0000313" key="3">
    <source>
        <dbReference type="Proteomes" id="UP001153269"/>
    </source>
</evidence>
<keyword evidence="1" id="KW-0472">Membrane</keyword>
<dbReference type="Proteomes" id="UP001153269">
    <property type="component" value="Unassembled WGS sequence"/>
</dbReference>
<reference evidence="2" key="1">
    <citation type="submission" date="2020-03" db="EMBL/GenBank/DDBJ databases">
        <authorList>
            <person name="Weist P."/>
        </authorList>
    </citation>
    <scope>NUCLEOTIDE SEQUENCE</scope>
</reference>
<keyword evidence="1" id="KW-1133">Transmembrane helix</keyword>
<feature type="transmembrane region" description="Helical" evidence="1">
    <location>
        <begin position="48"/>
        <end position="67"/>
    </location>
</feature>
<comment type="caution">
    <text evidence="2">The sequence shown here is derived from an EMBL/GenBank/DDBJ whole genome shotgun (WGS) entry which is preliminary data.</text>
</comment>
<keyword evidence="3" id="KW-1185">Reference proteome</keyword>
<gene>
    <name evidence="2" type="ORF">PLEPLA_LOCUS25688</name>
</gene>
<organism evidence="2 3">
    <name type="scientific">Pleuronectes platessa</name>
    <name type="common">European plaice</name>
    <dbReference type="NCBI Taxonomy" id="8262"/>
    <lineage>
        <taxon>Eukaryota</taxon>
        <taxon>Metazoa</taxon>
        <taxon>Chordata</taxon>
        <taxon>Craniata</taxon>
        <taxon>Vertebrata</taxon>
        <taxon>Euteleostomi</taxon>
        <taxon>Actinopterygii</taxon>
        <taxon>Neopterygii</taxon>
        <taxon>Teleostei</taxon>
        <taxon>Neoteleostei</taxon>
        <taxon>Acanthomorphata</taxon>
        <taxon>Carangaria</taxon>
        <taxon>Pleuronectiformes</taxon>
        <taxon>Pleuronectoidei</taxon>
        <taxon>Pleuronectidae</taxon>
        <taxon>Pleuronectes</taxon>
    </lineage>
</organism>
<evidence type="ECO:0000256" key="1">
    <source>
        <dbReference type="SAM" id="Phobius"/>
    </source>
</evidence>
<name>A0A9N7UVT1_PLEPL</name>
<dbReference type="EMBL" id="CADEAL010002057">
    <property type="protein sequence ID" value="CAB1437661.1"/>
    <property type="molecule type" value="Genomic_DNA"/>
</dbReference>
<dbReference type="AlphaFoldDB" id="A0A9N7UVT1"/>
<protein>
    <submittedName>
        <fullName evidence="2">Uncharacterized protein</fullName>
    </submittedName>
</protein>
<sequence length="152" mass="16384">MNPQQNNLAAAPVVLSLPWSVSMSMHGCLCEVAFTAVCDWCSTRDRKLAGHSILCALPMYATAIYLMEGLRVRLLAQRLLRLPTDLTARRVSGGGEDGGCCGAAPSTGFALLLFRNPSCAVVWWPQCLAVIPRVRRAPNSNSPRSSKGRKGV</sequence>
<proteinExistence type="predicted"/>
<keyword evidence="1" id="KW-0812">Transmembrane</keyword>